<dbReference type="PANTHER" id="PTHR43333">
    <property type="entry name" value="2-HACID_DH_C DOMAIN-CONTAINING PROTEIN"/>
    <property type="match status" value="1"/>
</dbReference>
<organism evidence="6 7">
    <name type="scientific">Muricoccus vinaceus</name>
    <dbReference type="NCBI Taxonomy" id="424704"/>
    <lineage>
        <taxon>Bacteria</taxon>
        <taxon>Pseudomonadati</taxon>
        <taxon>Pseudomonadota</taxon>
        <taxon>Alphaproteobacteria</taxon>
        <taxon>Acetobacterales</taxon>
        <taxon>Roseomonadaceae</taxon>
        <taxon>Muricoccus</taxon>
    </lineage>
</organism>
<dbReference type="InterPro" id="IPR036291">
    <property type="entry name" value="NAD(P)-bd_dom_sf"/>
</dbReference>
<evidence type="ECO:0000313" key="6">
    <source>
        <dbReference type="EMBL" id="MFC0386940.1"/>
    </source>
</evidence>
<accession>A0ABV6ITK7</accession>
<dbReference type="InterPro" id="IPR029753">
    <property type="entry name" value="D-isomer_DH_CS"/>
</dbReference>
<dbReference type="Proteomes" id="UP001589789">
    <property type="component" value="Unassembled WGS sequence"/>
</dbReference>
<evidence type="ECO:0000259" key="5">
    <source>
        <dbReference type="Pfam" id="PF02826"/>
    </source>
</evidence>
<evidence type="ECO:0000259" key="4">
    <source>
        <dbReference type="Pfam" id="PF00389"/>
    </source>
</evidence>
<dbReference type="SUPFAM" id="SSF51735">
    <property type="entry name" value="NAD(P)-binding Rossmann-fold domains"/>
    <property type="match status" value="1"/>
</dbReference>
<sequence>MTATDVLLFGKDAEYYREHLGAEFPDLRLHLAQDNGAIAGRAAESQVLVSMAPAVNAATVRALPRLQWVQAMTTGVDNLLIMPELPPGVAITRVRGIHGPQMSELAILDMMLLVRDFPAVLRNQEKHRWERWPQKLLVGRTAVILGVGSISEELAPRCKAFGMRVIGISGRSAPPPGFDAMMPRERLHEAAALADFLVLLIPYTPETHNIIDARLLSAMRPGSFLVNLARGNVVDEDALAEALRAGTIAGAALDVFAQEPLPAESPLWDVPNLMITPHIGGMSDTYAEQALPTLRQNLADFVQGGAGALKDRVERPARAGTA</sequence>
<dbReference type="RefSeq" id="WP_377051899.1">
    <property type="nucleotide sequence ID" value="NZ_JBHLVZ010000043.1"/>
</dbReference>
<dbReference type="Pfam" id="PF00389">
    <property type="entry name" value="2-Hacid_dh"/>
    <property type="match status" value="1"/>
</dbReference>
<feature type="domain" description="D-isomer specific 2-hydroxyacid dehydrogenase NAD-binding" evidence="5">
    <location>
        <begin position="110"/>
        <end position="280"/>
    </location>
</feature>
<evidence type="ECO:0000256" key="3">
    <source>
        <dbReference type="RuleBase" id="RU003719"/>
    </source>
</evidence>
<dbReference type="EMBL" id="JBHLVZ010000043">
    <property type="protein sequence ID" value="MFC0386940.1"/>
    <property type="molecule type" value="Genomic_DNA"/>
</dbReference>
<dbReference type="Gene3D" id="3.40.50.720">
    <property type="entry name" value="NAD(P)-binding Rossmann-like Domain"/>
    <property type="match status" value="2"/>
</dbReference>
<dbReference type="PROSITE" id="PS00671">
    <property type="entry name" value="D_2_HYDROXYACID_DH_3"/>
    <property type="match status" value="1"/>
</dbReference>
<comment type="similarity">
    <text evidence="3">Belongs to the D-isomer specific 2-hydroxyacid dehydrogenase family.</text>
</comment>
<reference evidence="6 7" key="1">
    <citation type="submission" date="2024-09" db="EMBL/GenBank/DDBJ databases">
        <authorList>
            <person name="Sun Q."/>
            <person name="Mori K."/>
        </authorList>
    </citation>
    <scope>NUCLEOTIDE SEQUENCE [LARGE SCALE GENOMIC DNA]</scope>
    <source>
        <strain evidence="6 7">CCM 7468</strain>
    </source>
</reference>
<keyword evidence="7" id="KW-1185">Reference proteome</keyword>
<dbReference type="PANTHER" id="PTHR43333:SF1">
    <property type="entry name" value="D-ISOMER SPECIFIC 2-HYDROXYACID DEHYDROGENASE NAD-BINDING DOMAIN-CONTAINING PROTEIN"/>
    <property type="match status" value="1"/>
</dbReference>
<name>A0ABV6ITK7_9PROT</name>
<dbReference type="SUPFAM" id="SSF52283">
    <property type="entry name" value="Formate/glycerate dehydrogenase catalytic domain-like"/>
    <property type="match status" value="1"/>
</dbReference>
<dbReference type="Pfam" id="PF02826">
    <property type="entry name" value="2-Hacid_dh_C"/>
    <property type="match status" value="1"/>
</dbReference>
<evidence type="ECO:0000313" key="7">
    <source>
        <dbReference type="Proteomes" id="UP001589789"/>
    </source>
</evidence>
<dbReference type="InterPro" id="IPR006140">
    <property type="entry name" value="D-isomer_DH_NAD-bd"/>
</dbReference>
<feature type="domain" description="D-isomer specific 2-hydroxyacid dehydrogenase catalytic" evidence="4">
    <location>
        <begin position="13"/>
        <end position="305"/>
    </location>
</feature>
<gene>
    <name evidence="6" type="ORF">ACFFIC_15485</name>
</gene>
<protein>
    <submittedName>
        <fullName evidence="6">D-2-hydroxyacid dehydrogenase</fullName>
    </submittedName>
</protein>
<keyword evidence="1 3" id="KW-0560">Oxidoreductase</keyword>
<comment type="caution">
    <text evidence="6">The sequence shown here is derived from an EMBL/GenBank/DDBJ whole genome shotgun (WGS) entry which is preliminary data.</text>
</comment>
<evidence type="ECO:0000256" key="1">
    <source>
        <dbReference type="ARBA" id="ARBA00023002"/>
    </source>
</evidence>
<dbReference type="CDD" id="cd05300">
    <property type="entry name" value="2-Hacid_dh_1"/>
    <property type="match status" value="1"/>
</dbReference>
<dbReference type="InterPro" id="IPR006139">
    <property type="entry name" value="D-isomer_2_OHA_DH_cat_dom"/>
</dbReference>
<evidence type="ECO:0000256" key="2">
    <source>
        <dbReference type="ARBA" id="ARBA00023027"/>
    </source>
</evidence>
<proteinExistence type="inferred from homology"/>
<keyword evidence="2" id="KW-0520">NAD</keyword>